<gene>
    <name evidence="1" type="ORF">KC01_LOCUS17618</name>
</gene>
<evidence type="ECO:0000313" key="2">
    <source>
        <dbReference type="Proteomes" id="UP001497482"/>
    </source>
</evidence>
<keyword evidence="2" id="KW-1185">Reference proteome</keyword>
<reference evidence="1 2" key="1">
    <citation type="submission" date="2024-04" db="EMBL/GenBank/DDBJ databases">
        <authorList>
            <person name="Waldvogel A.-M."/>
            <person name="Schoenle A."/>
        </authorList>
    </citation>
    <scope>NUCLEOTIDE SEQUENCE [LARGE SCALE GENOMIC DNA]</scope>
</reference>
<organism evidence="1 2">
    <name type="scientific">Knipowitschia caucasica</name>
    <name type="common">Caucasian dwarf goby</name>
    <name type="synonym">Pomatoschistus caucasicus</name>
    <dbReference type="NCBI Taxonomy" id="637954"/>
    <lineage>
        <taxon>Eukaryota</taxon>
        <taxon>Metazoa</taxon>
        <taxon>Chordata</taxon>
        <taxon>Craniata</taxon>
        <taxon>Vertebrata</taxon>
        <taxon>Euteleostomi</taxon>
        <taxon>Actinopterygii</taxon>
        <taxon>Neopterygii</taxon>
        <taxon>Teleostei</taxon>
        <taxon>Neoteleostei</taxon>
        <taxon>Acanthomorphata</taxon>
        <taxon>Gobiaria</taxon>
        <taxon>Gobiiformes</taxon>
        <taxon>Gobioidei</taxon>
        <taxon>Gobiidae</taxon>
        <taxon>Gobiinae</taxon>
        <taxon>Knipowitschia</taxon>
    </lineage>
</organism>
<dbReference type="EMBL" id="OZ035840">
    <property type="protein sequence ID" value="CAL1587683.1"/>
    <property type="molecule type" value="Genomic_DNA"/>
</dbReference>
<accession>A0AAV2KCM2</accession>
<proteinExistence type="predicted"/>
<dbReference type="AlphaFoldDB" id="A0AAV2KCM2"/>
<evidence type="ECO:0000313" key="1">
    <source>
        <dbReference type="EMBL" id="CAL1587683.1"/>
    </source>
</evidence>
<protein>
    <submittedName>
        <fullName evidence="1">Uncharacterized protein</fullName>
    </submittedName>
</protein>
<sequence length="133" mass="14662">MDGCELTLCRLPVPYGNAHFVLCSSLAIHATHRLGMRSSAYVSVSSRAPPRSQTHAMTQSGRMTCHTPQSPVITADDTHCAADSHGALIISCARDATWALLTERQRNRCHPTLRCLLYTSLSPTLRRQCKEEV</sequence>
<name>A0AAV2KCM2_KNICA</name>
<dbReference type="Proteomes" id="UP001497482">
    <property type="component" value="Chromosome 18"/>
</dbReference>